<dbReference type="AlphaFoldDB" id="A0A090CPT9"/>
<evidence type="ECO:0000313" key="3">
    <source>
        <dbReference type="EMBL" id="CDP28249.1"/>
    </source>
</evidence>
<sequence>MFDSPLQVGKVVDGAPAIGHLHCDFFTLLSPSRWQEIRFFFPVQHILLPPPYPQIPAKVADMPSSAEQPPSKKRKLSPELENHDPTTTTKATTAASSTTDNLQDTTPPDDKNLVHGPNNEQSDTQSRREAFECLIDFYNEGDLHHDDDDKDNTRRTYSLPPPPGSTPTEELLWEAFLAKVEEADDQLIEHIRCHREQRIQMTVLEEQRQTDQRRMGELAVRNGELITQLREQRDRDGKRIEELEEGIREEKKEREGDWKWIKELEGQYMRDRRRIGELEAEVRELRAGGRKGGKLRVFLPRVGSGGTVEIEPEEGGVVVVDKGVVEVLRGAFGMEVGWGGGFEGAAT</sequence>
<dbReference type="InParanoid" id="A0A090CPT9"/>
<feature type="region of interest" description="Disordered" evidence="2">
    <location>
        <begin position="58"/>
        <end position="126"/>
    </location>
</feature>
<feature type="region of interest" description="Disordered" evidence="2">
    <location>
        <begin position="141"/>
        <end position="168"/>
    </location>
</feature>
<feature type="compositionally biased region" description="Basic and acidic residues" evidence="2">
    <location>
        <begin position="141"/>
        <end position="154"/>
    </location>
</feature>
<feature type="compositionally biased region" description="Low complexity" evidence="2">
    <location>
        <begin position="86"/>
        <end position="99"/>
    </location>
</feature>
<dbReference type="EMBL" id="FO904939">
    <property type="protein sequence ID" value="CDP28249.1"/>
    <property type="molecule type" value="Genomic_DNA"/>
</dbReference>
<evidence type="ECO:0000256" key="2">
    <source>
        <dbReference type="SAM" id="MobiDB-lite"/>
    </source>
</evidence>
<organism evidence="3 4">
    <name type="scientific">Podospora anserina (strain S / ATCC MYA-4624 / DSM 980 / FGSC 10383)</name>
    <name type="common">Pleurage anserina</name>
    <dbReference type="NCBI Taxonomy" id="515849"/>
    <lineage>
        <taxon>Eukaryota</taxon>
        <taxon>Fungi</taxon>
        <taxon>Dikarya</taxon>
        <taxon>Ascomycota</taxon>
        <taxon>Pezizomycotina</taxon>
        <taxon>Sordariomycetes</taxon>
        <taxon>Sordariomycetidae</taxon>
        <taxon>Sordariales</taxon>
        <taxon>Podosporaceae</taxon>
        <taxon>Podospora</taxon>
        <taxon>Podospora anserina</taxon>
    </lineage>
</organism>
<accession>A0A090CPT9</accession>
<reference evidence="3 4" key="1">
    <citation type="journal article" date="2008" name="Genome Biol.">
        <title>The genome sequence of the model ascomycete fungus Podospora anserina.</title>
        <authorList>
            <person name="Espagne E."/>
            <person name="Lespinet O."/>
            <person name="Malagnac F."/>
            <person name="Da Silva C."/>
            <person name="Jaillon O."/>
            <person name="Porcel B.M."/>
            <person name="Couloux A."/>
            <person name="Aury J.-M."/>
            <person name="Segurens B."/>
            <person name="Poulain J."/>
            <person name="Anthouard V."/>
            <person name="Grossetete S."/>
            <person name="Khalili H."/>
            <person name="Coppin E."/>
            <person name="Dequard-Chablat M."/>
            <person name="Picard M."/>
            <person name="Contamine V."/>
            <person name="Arnaise S."/>
            <person name="Bourdais A."/>
            <person name="Berteaux-Lecellier V."/>
            <person name="Gautheret D."/>
            <person name="de Vries R.P."/>
            <person name="Battaglia E."/>
            <person name="Coutinho P.M."/>
            <person name="Danchin E.G.J."/>
            <person name="Henrissat B."/>
            <person name="El Khoury R."/>
            <person name="Sainsard-Chanet A."/>
            <person name="Boivin A."/>
            <person name="Pinan-Lucarre B."/>
            <person name="Sellem C.H."/>
            <person name="Debuchy R."/>
            <person name="Wincker P."/>
            <person name="Weissenbach J."/>
            <person name="Silar P."/>
        </authorList>
    </citation>
    <scope>NUCLEOTIDE SEQUENCE [LARGE SCALE GENOMIC DNA]</scope>
    <source>
        <strain evidence="4">S / ATCC MYA-4624 / DSM 980 / FGSC 10383</strain>
    </source>
</reference>
<dbReference type="Proteomes" id="UP000001197">
    <property type="component" value="Chromosome 4"/>
</dbReference>
<protein>
    <submittedName>
        <fullName evidence="3">Uncharacterized protein</fullName>
    </submittedName>
</protein>
<evidence type="ECO:0000256" key="1">
    <source>
        <dbReference type="SAM" id="Coils"/>
    </source>
</evidence>
<reference evidence="4" key="2">
    <citation type="journal article" date="2014" name="Genetics">
        <title>Maintaining two mating types: Structure of the mating type locus and its role in heterokaryosis in Podospora anserina.</title>
        <authorList>
            <person name="Grognet P."/>
            <person name="Bidard F."/>
            <person name="Kuchly C."/>
            <person name="Tong L.C.H."/>
            <person name="Coppin E."/>
            <person name="Benkhali J.A."/>
            <person name="Couloux A."/>
            <person name="Wincker P."/>
            <person name="Debuchy R."/>
            <person name="Silar P."/>
        </authorList>
    </citation>
    <scope>GENOME REANNOTATION</scope>
    <source>
        <strain evidence="4">S / ATCC MYA-4624 / DSM 980 / FGSC 10383</strain>
    </source>
</reference>
<keyword evidence="1" id="KW-0175">Coiled coil</keyword>
<keyword evidence="4" id="KW-1185">Reference proteome</keyword>
<proteinExistence type="predicted"/>
<evidence type="ECO:0000313" key="4">
    <source>
        <dbReference type="Proteomes" id="UP000001197"/>
    </source>
</evidence>
<feature type="coiled-coil region" evidence="1">
    <location>
        <begin position="226"/>
        <end position="281"/>
    </location>
</feature>
<name>A0A090CPT9_PODAN</name>